<dbReference type="Proteomes" id="UP000065641">
    <property type="component" value="Chromosome"/>
</dbReference>
<evidence type="ECO:0000256" key="3">
    <source>
        <dbReference type="ARBA" id="ARBA00022576"/>
    </source>
</evidence>
<dbReference type="InterPro" id="IPR005814">
    <property type="entry name" value="Aminotrans_3"/>
</dbReference>
<dbReference type="SUPFAM" id="SSF53383">
    <property type="entry name" value="PLP-dependent transferases"/>
    <property type="match status" value="1"/>
</dbReference>
<name>A0A0S2KE36_9GAMM</name>
<sequence>MSQVFYRSPKTRYPMVQRADGVYLYDQHNKAYLDGSGGAAVSCLGYNHPQIIRAIKAQLDKVPFAHSAFFTNEPQEELAQRLADRFPQVGARVYFLSGGSEANETALKLVRQYWLAKGCSSKYKIISRQQSYHGNTLGALSVSGNVQRRKTYGPMLQDWPRIMPCYSYRHQREDESDAQFAQRAANALEQAILEAGPETVAAFIAEPIVGATLGVVLPATDYFRRIREICDQYQVLLILDEVMCGAGRSGHYFAFEQENVVPDVVTLAKGLGGGYQPLGACICRQDIHDTIVDACGSFAHGHTYIGHATACAAGVAVMDVLEQQNLLDRVQSSGKLIRNALRTQLAEHPYVGDIRGSGLFIGIELVSDRTSRRAPANSAALASTLKQRAMDTGLIIYPGHGSVDGSNGTHILLAPPFIYQDQHIDELLSKLSSVLDHNELKSMVTHDNTIA</sequence>
<proteinExistence type="inferred from homology"/>
<dbReference type="Gene3D" id="3.90.1150.10">
    <property type="entry name" value="Aspartate Aminotransferase, domain 1"/>
    <property type="match status" value="1"/>
</dbReference>
<keyword evidence="3 7" id="KW-0032">Aminotransferase</keyword>
<dbReference type="InterPro" id="IPR049704">
    <property type="entry name" value="Aminotrans_3_PPA_site"/>
</dbReference>
<dbReference type="PROSITE" id="PS00600">
    <property type="entry name" value="AA_TRANSFER_CLASS_3"/>
    <property type="match status" value="1"/>
</dbReference>
<keyword evidence="4 7" id="KW-0808">Transferase</keyword>
<keyword evidence="8" id="KW-1185">Reference proteome</keyword>
<protein>
    <submittedName>
        <fullName evidence="7">Adenosylmethionine-8-amino-7-oxononanoate aminotransferase</fullName>
    </submittedName>
</protein>
<dbReference type="EMBL" id="CP013189">
    <property type="protein sequence ID" value="ALO46382.1"/>
    <property type="molecule type" value="Genomic_DNA"/>
</dbReference>
<dbReference type="STRING" id="1249552.PS2015_1731"/>
<evidence type="ECO:0000256" key="4">
    <source>
        <dbReference type="ARBA" id="ARBA00022679"/>
    </source>
</evidence>
<dbReference type="InterPro" id="IPR015422">
    <property type="entry name" value="PyrdxlP-dep_Trfase_small"/>
</dbReference>
<evidence type="ECO:0000256" key="5">
    <source>
        <dbReference type="ARBA" id="ARBA00022898"/>
    </source>
</evidence>
<evidence type="ECO:0000256" key="2">
    <source>
        <dbReference type="ARBA" id="ARBA00008954"/>
    </source>
</evidence>
<dbReference type="Pfam" id="PF00202">
    <property type="entry name" value="Aminotran_3"/>
    <property type="match status" value="1"/>
</dbReference>
<dbReference type="GO" id="GO:0030170">
    <property type="term" value="F:pyridoxal phosphate binding"/>
    <property type="evidence" value="ECO:0007669"/>
    <property type="project" value="InterPro"/>
</dbReference>
<dbReference type="Gene3D" id="3.40.640.10">
    <property type="entry name" value="Type I PLP-dependent aspartate aminotransferase-like (Major domain)"/>
    <property type="match status" value="1"/>
</dbReference>
<dbReference type="NCBIfam" id="NF005685">
    <property type="entry name" value="PRK07483.1"/>
    <property type="match status" value="1"/>
</dbReference>
<dbReference type="RefSeq" id="WP_058021825.1">
    <property type="nucleotide sequence ID" value="NZ_CP013189.1"/>
</dbReference>
<gene>
    <name evidence="7" type="ORF">PS2015_1731</name>
</gene>
<dbReference type="PANTHER" id="PTHR43094">
    <property type="entry name" value="AMINOTRANSFERASE"/>
    <property type="match status" value="1"/>
</dbReference>
<dbReference type="FunFam" id="3.40.640.10:FF:000014">
    <property type="entry name" value="Adenosylmethionine-8-amino-7-oxononanoate aminotransferase, probable"/>
    <property type="match status" value="1"/>
</dbReference>
<comment type="cofactor">
    <cofactor evidence="1">
        <name>pyridoxal 5'-phosphate</name>
        <dbReference type="ChEBI" id="CHEBI:597326"/>
    </cofactor>
</comment>
<comment type="similarity">
    <text evidence="2 6">Belongs to the class-III pyridoxal-phosphate-dependent aminotransferase family.</text>
</comment>
<keyword evidence="5 6" id="KW-0663">Pyridoxal phosphate</keyword>
<dbReference type="GO" id="GO:0008483">
    <property type="term" value="F:transaminase activity"/>
    <property type="evidence" value="ECO:0007669"/>
    <property type="project" value="UniProtKB-KW"/>
</dbReference>
<evidence type="ECO:0000256" key="1">
    <source>
        <dbReference type="ARBA" id="ARBA00001933"/>
    </source>
</evidence>
<dbReference type="GO" id="GO:0005829">
    <property type="term" value="C:cytosol"/>
    <property type="evidence" value="ECO:0007669"/>
    <property type="project" value="TreeGrafter"/>
</dbReference>
<dbReference type="KEGG" id="pspi:PS2015_1731"/>
<dbReference type="InterPro" id="IPR015421">
    <property type="entry name" value="PyrdxlP-dep_Trfase_major"/>
</dbReference>
<evidence type="ECO:0000313" key="7">
    <source>
        <dbReference type="EMBL" id="ALO46382.1"/>
    </source>
</evidence>
<dbReference type="PANTHER" id="PTHR43094:SF1">
    <property type="entry name" value="AMINOTRANSFERASE CLASS-III"/>
    <property type="match status" value="1"/>
</dbReference>
<reference evidence="7 8" key="1">
    <citation type="submission" date="2015-11" db="EMBL/GenBank/DDBJ databases">
        <authorList>
            <person name="Zhang Y."/>
            <person name="Guo Z."/>
        </authorList>
    </citation>
    <scope>NUCLEOTIDE SEQUENCE [LARGE SCALE GENOMIC DNA]</scope>
    <source>
        <strain evidence="7 8">KCTC 32221</strain>
    </source>
</reference>
<dbReference type="AlphaFoldDB" id="A0A0S2KE36"/>
<dbReference type="InterPro" id="IPR015424">
    <property type="entry name" value="PyrdxlP-dep_Trfase"/>
</dbReference>
<organism evidence="7 8">
    <name type="scientific">Pseudohongiella spirulinae</name>
    <dbReference type="NCBI Taxonomy" id="1249552"/>
    <lineage>
        <taxon>Bacteria</taxon>
        <taxon>Pseudomonadati</taxon>
        <taxon>Pseudomonadota</taxon>
        <taxon>Gammaproteobacteria</taxon>
        <taxon>Pseudomonadales</taxon>
        <taxon>Pseudohongiellaceae</taxon>
        <taxon>Pseudohongiella</taxon>
    </lineage>
</organism>
<evidence type="ECO:0000313" key="8">
    <source>
        <dbReference type="Proteomes" id="UP000065641"/>
    </source>
</evidence>
<dbReference type="CDD" id="cd00610">
    <property type="entry name" value="OAT_like"/>
    <property type="match status" value="1"/>
</dbReference>
<accession>A0A0S2KE36</accession>
<dbReference type="PIRSF" id="PIRSF000521">
    <property type="entry name" value="Transaminase_4ab_Lys_Orn"/>
    <property type="match status" value="1"/>
</dbReference>
<dbReference type="OrthoDB" id="7052035at2"/>
<evidence type="ECO:0000256" key="6">
    <source>
        <dbReference type="RuleBase" id="RU003560"/>
    </source>
</evidence>